<dbReference type="SUPFAM" id="SSF48097">
    <property type="entry name" value="Regulator of G-protein signaling, RGS"/>
    <property type="match status" value="1"/>
</dbReference>
<feature type="transmembrane region" description="Helical" evidence="2">
    <location>
        <begin position="287"/>
        <end position="308"/>
    </location>
</feature>
<evidence type="ECO:0008006" key="5">
    <source>
        <dbReference type="Google" id="ProtNLM"/>
    </source>
</evidence>
<feature type="transmembrane region" description="Helical" evidence="2">
    <location>
        <begin position="314"/>
        <end position="338"/>
    </location>
</feature>
<keyword evidence="2" id="KW-1133">Transmembrane helix</keyword>
<keyword evidence="4" id="KW-1185">Reference proteome</keyword>
<organism evidence="3 4">
    <name type="scientific">Truncatella angustata</name>
    <dbReference type="NCBI Taxonomy" id="152316"/>
    <lineage>
        <taxon>Eukaryota</taxon>
        <taxon>Fungi</taxon>
        <taxon>Dikarya</taxon>
        <taxon>Ascomycota</taxon>
        <taxon>Pezizomycotina</taxon>
        <taxon>Sordariomycetes</taxon>
        <taxon>Xylariomycetidae</taxon>
        <taxon>Amphisphaeriales</taxon>
        <taxon>Sporocadaceae</taxon>
        <taxon>Truncatella</taxon>
    </lineage>
</organism>
<accession>A0A9P8ZTT2</accession>
<dbReference type="Gene3D" id="1.10.167.10">
    <property type="entry name" value="Regulator of G-protein Signalling 4, domain 2"/>
    <property type="match status" value="1"/>
</dbReference>
<dbReference type="Proteomes" id="UP000758603">
    <property type="component" value="Unassembled WGS sequence"/>
</dbReference>
<dbReference type="GeneID" id="70127231"/>
<dbReference type="RefSeq" id="XP_045955248.1">
    <property type="nucleotide sequence ID" value="XM_046098339.1"/>
</dbReference>
<evidence type="ECO:0000256" key="1">
    <source>
        <dbReference type="SAM" id="MobiDB-lite"/>
    </source>
</evidence>
<feature type="compositionally biased region" description="Polar residues" evidence="1">
    <location>
        <begin position="169"/>
        <end position="179"/>
    </location>
</feature>
<sequence length="439" mass="49254">MGILSLTYRRPQLVDRDSFRRYISNDGLSEKEDGSLKSGQSGHSSGVPDALTFDKIISGGTCPPMTIRDFMNYLVYIEHSAENLQFFLWHRDYEKRFHEAQTRDKFLAPEWTQTMEDGTLAKIMKDAADKIRKEPPAAIIFRGTDFEKNAGEQISESRDPFTTPPRTPGGSNDDASTVFSSHGTYRSQVEETFSAAGAKQPFTIQPFRAEIDRVIATYLAANAARQLNLSGRELQATMQALAYTTHPSAFRLIVKTTENILRKQAHPNFVRWSICNSNPARVCFARVLGYLTIVLATIGAIILTLSHVGRGYRALFAIGWVIGVATLVASYKGMCIVLHGLHHRHIRPWELFVDEEGEDLGKHSFESLGTVNSYEEQPWIVKYEKRSLVRKVFDRQVWIQEPALRQIQDTIFVQSVMIGLVASAVLSAVFVAVPAGGFF</sequence>
<dbReference type="InterPro" id="IPR044926">
    <property type="entry name" value="RGS_subdomain_2"/>
</dbReference>
<reference evidence="3" key="1">
    <citation type="journal article" date="2021" name="Nat. Commun.">
        <title>Genetic determinants of endophytism in the Arabidopsis root mycobiome.</title>
        <authorList>
            <person name="Mesny F."/>
            <person name="Miyauchi S."/>
            <person name="Thiergart T."/>
            <person name="Pickel B."/>
            <person name="Atanasova L."/>
            <person name="Karlsson M."/>
            <person name="Huettel B."/>
            <person name="Barry K.W."/>
            <person name="Haridas S."/>
            <person name="Chen C."/>
            <person name="Bauer D."/>
            <person name="Andreopoulos W."/>
            <person name="Pangilinan J."/>
            <person name="LaButti K."/>
            <person name="Riley R."/>
            <person name="Lipzen A."/>
            <person name="Clum A."/>
            <person name="Drula E."/>
            <person name="Henrissat B."/>
            <person name="Kohler A."/>
            <person name="Grigoriev I.V."/>
            <person name="Martin F.M."/>
            <person name="Hacquard S."/>
        </authorList>
    </citation>
    <scope>NUCLEOTIDE SEQUENCE</scope>
    <source>
        <strain evidence="3">MPI-SDFR-AT-0073</strain>
    </source>
</reference>
<comment type="caution">
    <text evidence="3">The sequence shown here is derived from an EMBL/GenBank/DDBJ whole genome shotgun (WGS) entry which is preliminary data.</text>
</comment>
<dbReference type="PANTHER" id="PTHR39466:SF1">
    <property type="entry name" value="RGS DOMAIN-CONTAINING PROTEIN"/>
    <property type="match status" value="1"/>
</dbReference>
<protein>
    <recommendedName>
        <fullName evidence="5">Regulator of G protein signaling superfamily</fullName>
    </recommendedName>
</protein>
<dbReference type="AlphaFoldDB" id="A0A9P8ZTT2"/>
<feature type="transmembrane region" description="Helical" evidence="2">
    <location>
        <begin position="411"/>
        <end position="433"/>
    </location>
</feature>
<feature type="region of interest" description="Disordered" evidence="1">
    <location>
        <begin position="151"/>
        <end position="179"/>
    </location>
</feature>
<keyword evidence="2" id="KW-0812">Transmembrane</keyword>
<evidence type="ECO:0000313" key="3">
    <source>
        <dbReference type="EMBL" id="KAH6648741.1"/>
    </source>
</evidence>
<evidence type="ECO:0000256" key="2">
    <source>
        <dbReference type="SAM" id="Phobius"/>
    </source>
</evidence>
<proteinExistence type="predicted"/>
<evidence type="ECO:0000313" key="4">
    <source>
        <dbReference type="Proteomes" id="UP000758603"/>
    </source>
</evidence>
<name>A0A9P8ZTT2_9PEZI</name>
<dbReference type="InterPro" id="IPR036305">
    <property type="entry name" value="RGS_sf"/>
</dbReference>
<keyword evidence="2" id="KW-0472">Membrane</keyword>
<dbReference type="EMBL" id="JAGPXC010000007">
    <property type="protein sequence ID" value="KAH6648741.1"/>
    <property type="molecule type" value="Genomic_DNA"/>
</dbReference>
<gene>
    <name evidence="3" type="ORF">BKA67DRAFT_522068</name>
</gene>
<dbReference type="PANTHER" id="PTHR39466">
    <property type="entry name" value="RGS DOMAIN-CONTAINING PROTEIN"/>
    <property type="match status" value="1"/>
</dbReference>
<dbReference type="OrthoDB" id="3232309at2759"/>